<dbReference type="RefSeq" id="WP_283742538.1">
    <property type="nucleotide sequence ID" value="NZ_JANCPR020000050.1"/>
</dbReference>
<dbReference type="EMBL" id="JANCPR020000050">
    <property type="protein sequence ID" value="MDJ1137030.1"/>
    <property type="molecule type" value="Genomic_DNA"/>
</dbReference>
<keyword evidence="2" id="KW-1185">Reference proteome</keyword>
<proteinExistence type="predicted"/>
<name>A0ABT7A6R2_9ACTN</name>
<gene>
    <name evidence="1" type="ORF">NMN56_034830</name>
</gene>
<accession>A0ABT7A6R2</accession>
<evidence type="ECO:0000313" key="1">
    <source>
        <dbReference type="EMBL" id="MDJ1137030.1"/>
    </source>
</evidence>
<protein>
    <submittedName>
        <fullName evidence="1">Uncharacterized protein</fullName>
    </submittedName>
</protein>
<reference evidence="1 2" key="1">
    <citation type="submission" date="2023-05" db="EMBL/GenBank/DDBJ databases">
        <title>Streptantibioticus silvisoli sp. nov., acidotolerant actinomycetes 1 from pine litter.</title>
        <authorList>
            <person name="Swiecimska M."/>
            <person name="Golinska P."/>
            <person name="Sangal V."/>
            <person name="Wachnowicz B."/>
            <person name="Goodfellow M."/>
        </authorList>
    </citation>
    <scope>NUCLEOTIDE SEQUENCE [LARGE SCALE GENOMIC DNA]</scope>
    <source>
        <strain evidence="1 2">DSM 42109</strain>
    </source>
</reference>
<comment type="caution">
    <text evidence="1">The sequence shown here is derived from an EMBL/GenBank/DDBJ whole genome shotgun (WGS) entry which is preliminary data.</text>
</comment>
<dbReference type="Proteomes" id="UP001214441">
    <property type="component" value="Unassembled WGS sequence"/>
</dbReference>
<evidence type="ECO:0000313" key="2">
    <source>
        <dbReference type="Proteomes" id="UP001214441"/>
    </source>
</evidence>
<organism evidence="1 2">
    <name type="scientific">Streptomyces iconiensis</name>
    <dbReference type="NCBI Taxonomy" id="1384038"/>
    <lineage>
        <taxon>Bacteria</taxon>
        <taxon>Bacillati</taxon>
        <taxon>Actinomycetota</taxon>
        <taxon>Actinomycetes</taxon>
        <taxon>Kitasatosporales</taxon>
        <taxon>Streptomycetaceae</taxon>
        <taxon>Streptomyces</taxon>
    </lineage>
</organism>
<sequence>MREYVDTDNAVINEHLLFPYKYAAPTARPGSSSCQRLTDEEAAVLFHARGPGHQEGLFELDDDLATEEYHHLREGSRN</sequence>